<keyword evidence="3" id="KW-1185">Reference proteome</keyword>
<dbReference type="EMBL" id="JRPR02000012">
    <property type="protein sequence ID" value="TLD95104.1"/>
    <property type="molecule type" value="Genomic_DNA"/>
</dbReference>
<dbReference type="STRING" id="1677920.LS71_08950"/>
<reference evidence="2 3" key="1">
    <citation type="journal article" date="2014" name="Genome Announc.">
        <title>Draft genome sequences of eight enterohepatic helicobacter species isolated from both laboratory and wild rodents.</title>
        <authorList>
            <person name="Sheh A."/>
            <person name="Shen Z."/>
            <person name="Fox J.G."/>
        </authorList>
    </citation>
    <scope>NUCLEOTIDE SEQUENCE [LARGE SCALE GENOMIC DNA]</scope>
    <source>
        <strain evidence="2 3">MIT 09-6949</strain>
    </source>
</reference>
<dbReference type="OrthoDB" id="5328458at2"/>
<evidence type="ECO:0000313" key="2">
    <source>
        <dbReference type="EMBL" id="TLD95104.1"/>
    </source>
</evidence>
<comment type="caution">
    <text evidence="2">The sequence shown here is derived from an EMBL/GenBank/DDBJ whole genome shotgun (WGS) entry which is preliminary data.</text>
</comment>
<evidence type="ECO:0008006" key="4">
    <source>
        <dbReference type="Google" id="ProtNLM"/>
    </source>
</evidence>
<proteinExistence type="predicted"/>
<dbReference type="RefSeq" id="WP_034356858.1">
    <property type="nucleotide sequence ID" value="NZ_JRPR02000012.1"/>
</dbReference>
<keyword evidence="1" id="KW-0812">Transmembrane</keyword>
<evidence type="ECO:0000256" key="1">
    <source>
        <dbReference type="SAM" id="Phobius"/>
    </source>
</evidence>
<dbReference type="AlphaFoldDB" id="A0A4U8T6H6"/>
<dbReference type="Proteomes" id="UP000029733">
    <property type="component" value="Unassembled WGS sequence"/>
</dbReference>
<sequence>MKPDNYMSFSVVAGFFVGLAFAISKFDEPEFMVLWTIITTMGVYLIVAVCVSLYFWFLDFERSKLKKSKLENNLEYYRLEFDKREKESAKIRNFIKSIESDDEELAAQQNAQNTNGRQI</sequence>
<keyword evidence="1" id="KW-0472">Membrane</keyword>
<organism evidence="2 3">
    <name type="scientific">Helicobacter jaachi</name>
    <dbReference type="NCBI Taxonomy" id="1677920"/>
    <lineage>
        <taxon>Bacteria</taxon>
        <taxon>Pseudomonadati</taxon>
        <taxon>Campylobacterota</taxon>
        <taxon>Epsilonproteobacteria</taxon>
        <taxon>Campylobacterales</taxon>
        <taxon>Helicobacteraceae</taxon>
        <taxon>Helicobacter</taxon>
    </lineage>
</organism>
<keyword evidence="1" id="KW-1133">Transmembrane helix</keyword>
<name>A0A4U8T6H6_9HELI</name>
<evidence type="ECO:0000313" key="3">
    <source>
        <dbReference type="Proteomes" id="UP000029733"/>
    </source>
</evidence>
<gene>
    <name evidence="2" type="ORF">LS71_008715</name>
</gene>
<protein>
    <recommendedName>
        <fullName evidence="4">Motility integral membrane protein</fullName>
    </recommendedName>
</protein>
<feature type="transmembrane region" description="Helical" evidence="1">
    <location>
        <begin position="32"/>
        <end position="57"/>
    </location>
</feature>
<accession>A0A4U8T6H6</accession>